<keyword evidence="8 11" id="KW-1133">Transmembrane helix</keyword>
<dbReference type="InterPro" id="IPR000387">
    <property type="entry name" value="Tyr_Pase_dom"/>
</dbReference>
<dbReference type="PROSITE" id="PS50853">
    <property type="entry name" value="FN3"/>
    <property type="match status" value="3"/>
</dbReference>
<reference evidence="16" key="1">
    <citation type="submission" date="2025-08" db="UniProtKB">
        <authorList>
            <consortium name="RefSeq"/>
        </authorList>
    </citation>
    <scope>IDENTIFICATION</scope>
</reference>
<evidence type="ECO:0000256" key="8">
    <source>
        <dbReference type="ARBA" id="ARBA00022989"/>
    </source>
</evidence>
<keyword evidence="15" id="KW-1185">Reference proteome</keyword>
<evidence type="ECO:0000313" key="15">
    <source>
        <dbReference type="Proteomes" id="UP000694843"/>
    </source>
</evidence>
<dbReference type="SMART" id="SM00194">
    <property type="entry name" value="PTPc"/>
    <property type="match status" value="1"/>
</dbReference>
<dbReference type="Pfam" id="PF00041">
    <property type="entry name" value="fn3"/>
    <property type="match status" value="3"/>
</dbReference>
<dbReference type="GO" id="GO:0004725">
    <property type="term" value="F:protein tyrosine phosphatase activity"/>
    <property type="evidence" value="ECO:0007669"/>
    <property type="project" value="UniProtKB-EC"/>
</dbReference>
<dbReference type="GeneID" id="108668729"/>
<evidence type="ECO:0000259" key="14">
    <source>
        <dbReference type="PROSITE" id="PS50853"/>
    </source>
</evidence>
<feature type="domain" description="Tyrosine specific protein phosphatases" evidence="13">
    <location>
        <begin position="763"/>
        <end position="837"/>
    </location>
</feature>
<feature type="domain" description="Fibronectin type-III" evidence="14">
    <location>
        <begin position="18"/>
        <end position="107"/>
    </location>
</feature>
<evidence type="ECO:0000256" key="10">
    <source>
        <dbReference type="ARBA" id="ARBA00023180"/>
    </source>
</evidence>
<feature type="domain" description="Fibronectin type-III" evidence="14">
    <location>
        <begin position="296"/>
        <end position="387"/>
    </location>
</feature>
<dbReference type="InterPro" id="IPR041201">
    <property type="entry name" value="PTPRJ_TM"/>
</dbReference>
<evidence type="ECO:0000256" key="5">
    <source>
        <dbReference type="ARBA" id="ARBA00022737"/>
    </source>
</evidence>
<evidence type="ECO:0000259" key="13">
    <source>
        <dbReference type="PROSITE" id="PS50056"/>
    </source>
</evidence>
<dbReference type="InterPro" id="IPR036116">
    <property type="entry name" value="FN3_sf"/>
</dbReference>
<evidence type="ECO:0000259" key="12">
    <source>
        <dbReference type="PROSITE" id="PS50055"/>
    </source>
</evidence>
<keyword evidence="3 11" id="KW-0812">Transmembrane</keyword>
<dbReference type="RefSeq" id="XP_047739809.1">
    <property type="nucleotide sequence ID" value="XM_047883853.1"/>
</dbReference>
<sequence length="879" mass="99285">NGLWSEPHVYFQAVYPNSVRNLTITRSTNTTVALQWLPPVDSIFSHYAVRYRSSGNARWQELPPVNNSEAVVRGLLPGERYKLQVRAVSFRVESLLPAEIIHTVPPNPVRSVVPVLDSRNVTLEWPRPDGRIDDYTIVWWLEGHSDKKASKQIPGSQATEGISRKVSALIGELLPGHLYNFEVFTTANGLSSDRLQLTTRTKPIITSDISIVTSPHETSSFTVRFTKIPPDVTLFDTYRVMLSNGDVKEINATDPNRKVVFEDLVPGRLYNITAWTVSGNVTSQPLQRQDRLYPEPVSGINATYLYDTSIALEWVPPDGEYDSFEVQHLNADDQLITNYTTHERITIGGLRAHRRYVFTVITRAGASDAGILRQSIPVSASFNTSESIPGMVQEFVPIHIHPDRTVISAAGESTTGSIAGLVPGRRYVFKIQAWNNKGPGLSRVWEEATPIDAPPRPSPQVFPTEMGKSSRTITIRYRKNYFSEQNGKVMAYSVIVAEDASRDASGLEVLTWWDVQAYSTWPPYQATYPYYPFNESTVEDFVIGSEDGCPETREYCNGPLKPGTTYRVKIRAYTAPDKFADTFYSHSIATEFESNNIGLAVAIPVLVLVMVVIIVVLVRRRRSGLSVKKTTEGNPRDDVHSISDSIIETSIQGFNSPREFIVTQGPLASTRDDYWRMCWESNSRAIIMLTRCIEKGREKCDHYWPYDTQPAYYGDIQVTILNESHFPDWNVTEFRVCKGDQSRIIRHFHFTTWPDFGVPDPPQALVRFVRAFRERVPPDHRPIVVHCSAGVGRSGTFIALDRILQSIRVSDYVDIFGIVYEMRRERTCMVQNEQQYICIHQCLMVVIQGLEALGLSNRPIETHTNRAYEDDEGIAESGM</sequence>
<gene>
    <name evidence="16" type="primary">LOC108668729</name>
</gene>
<evidence type="ECO:0000313" key="16">
    <source>
        <dbReference type="RefSeq" id="XP_047739809.1"/>
    </source>
</evidence>
<keyword evidence="4" id="KW-0732">Signal</keyword>
<dbReference type="InterPro" id="IPR000242">
    <property type="entry name" value="PTP_cat"/>
</dbReference>
<feature type="non-terminal residue" evidence="16">
    <location>
        <position position="1"/>
    </location>
</feature>
<evidence type="ECO:0000256" key="7">
    <source>
        <dbReference type="ARBA" id="ARBA00022912"/>
    </source>
</evidence>
<keyword evidence="10" id="KW-0325">Glycoprotein</keyword>
<evidence type="ECO:0000256" key="6">
    <source>
        <dbReference type="ARBA" id="ARBA00022801"/>
    </source>
</evidence>
<dbReference type="Gene3D" id="2.60.40.10">
    <property type="entry name" value="Immunoglobulins"/>
    <property type="match status" value="5"/>
</dbReference>
<dbReference type="Pfam" id="PF18861">
    <property type="entry name" value="PTP_tm"/>
    <property type="match status" value="1"/>
</dbReference>
<keyword evidence="6" id="KW-0378">Hydrolase</keyword>
<keyword evidence="5" id="KW-0677">Repeat</keyword>
<dbReference type="SMART" id="SM00404">
    <property type="entry name" value="PTPc_motif"/>
    <property type="match status" value="1"/>
</dbReference>
<dbReference type="CDD" id="cd00063">
    <property type="entry name" value="FN3"/>
    <property type="match status" value="3"/>
</dbReference>
<dbReference type="Proteomes" id="UP000694843">
    <property type="component" value="Unplaced"/>
</dbReference>
<feature type="domain" description="Fibronectin type-III" evidence="14">
    <location>
        <begin position="108"/>
        <end position="205"/>
    </location>
</feature>
<accession>A0A979FRP3</accession>
<feature type="domain" description="Tyrosine-protein phosphatase" evidence="12">
    <location>
        <begin position="614"/>
        <end position="846"/>
    </location>
</feature>
<evidence type="ECO:0000256" key="2">
    <source>
        <dbReference type="ARBA" id="ARBA00013064"/>
    </source>
</evidence>
<dbReference type="Pfam" id="PF00102">
    <property type="entry name" value="Y_phosphatase"/>
    <property type="match status" value="1"/>
</dbReference>
<dbReference type="InterPro" id="IPR050713">
    <property type="entry name" value="RTP_Phos/Ushers"/>
</dbReference>
<dbReference type="Gene3D" id="3.90.190.10">
    <property type="entry name" value="Protein tyrosine phosphatase superfamily"/>
    <property type="match status" value="1"/>
</dbReference>
<dbReference type="PANTHER" id="PTHR46957:SF3">
    <property type="entry name" value="CYTOKINE RECEPTOR"/>
    <property type="match status" value="1"/>
</dbReference>
<dbReference type="KEGG" id="hazt:108668729"/>
<dbReference type="InterPro" id="IPR003961">
    <property type="entry name" value="FN3_dom"/>
</dbReference>
<dbReference type="SUPFAM" id="SSF49265">
    <property type="entry name" value="Fibronectin type III"/>
    <property type="match status" value="3"/>
</dbReference>
<dbReference type="PRINTS" id="PR00700">
    <property type="entry name" value="PRTYPHPHTASE"/>
</dbReference>
<dbReference type="AlphaFoldDB" id="A0A979FRP3"/>
<protein>
    <recommendedName>
        <fullName evidence="2">protein-tyrosine-phosphatase</fullName>
        <ecNumber evidence="2">3.1.3.48</ecNumber>
    </recommendedName>
</protein>
<evidence type="ECO:0000256" key="4">
    <source>
        <dbReference type="ARBA" id="ARBA00022729"/>
    </source>
</evidence>
<dbReference type="PROSITE" id="PS50055">
    <property type="entry name" value="TYR_PHOSPHATASE_PTP"/>
    <property type="match status" value="1"/>
</dbReference>
<dbReference type="InterPro" id="IPR013783">
    <property type="entry name" value="Ig-like_fold"/>
</dbReference>
<dbReference type="PROSITE" id="PS00383">
    <property type="entry name" value="TYR_PHOSPHATASE_1"/>
    <property type="match status" value="1"/>
</dbReference>
<comment type="subcellular location">
    <subcellularLocation>
        <location evidence="1">Membrane</location>
        <topology evidence="1">Single-pass type I membrane protein</topology>
    </subcellularLocation>
</comment>
<dbReference type="InterPro" id="IPR029021">
    <property type="entry name" value="Prot-tyrosine_phosphatase-like"/>
</dbReference>
<dbReference type="PANTHER" id="PTHR46957">
    <property type="entry name" value="CYTOKINE RECEPTOR"/>
    <property type="match status" value="1"/>
</dbReference>
<dbReference type="EC" id="3.1.3.48" evidence="2"/>
<dbReference type="SMART" id="SM00060">
    <property type="entry name" value="FN3"/>
    <property type="match status" value="6"/>
</dbReference>
<dbReference type="GO" id="GO:0016020">
    <property type="term" value="C:membrane"/>
    <property type="evidence" value="ECO:0007669"/>
    <property type="project" value="UniProtKB-SubCell"/>
</dbReference>
<feature type="transmembrane region" description="Helical" evidence="11">
    <location>
        <begin position="597"/>
        <end position="618"/>
    </location>
</feature>
<dbReference type="OrthoDB" id="8609993at2759"/>
<dbReference type="SUPFAM" id="SSF52799">
    <property type="entry name" value="(Phosphotyrosine protein) phosphatases II"/>
    <property type="match status" value="1"/>
</dbReference>
<keyword evidence="7" id="KW-0904">Protein phosphatase</keyword>
<proteinExistence type="predicted"/>
<organism evidence="15 16">
    <name type="scientific">Hyalella azteca</name>
    <name type="common">Amphipod</name>
    <dbReference type="NCBI Taxonomy" id="294128"/>
    <lineage>
        <taxon>Eukaryota</taxon>
        <taxon>Metazoa</taxon>
        <taxon>Ecdysozoa</taxon>
        <taxon>Arthropoda</taxon>
        <taxon>Crustacea</taxon>
        <taxon>Multicrustacea</taxon>
        <taxon>Malacostraca</taxon>
        <taxon>Eumalacostraca</taxon>
        <taxon>Peracarida</taxon>
        <taxon>Amphipoda</taxon>
        <taxon>Senticaudata</taxon>
        <taxon>Talitrida</taxon>
        <taxon>Talitroidea</taxon>
        <taxon>Hyalellidae</taxon>
        <taxon>Hyalella</taxon>
    </lineage>
</organism>
<evidence type="ECO:0000256" key="3">
    <source>
        <dbReference type="ARBA" id="ARBA00022692"/>
    </source>
</evidence>
<dbReference type="PROSITE" id="PS50056">
    <property type="entry name" value="TYR_PHOSPHATASE_2"/>
    <property type="match status" value="1"/>
</dbReference>
<evidence type="ECO:0000256" key="11">
    <source>
        <dbReference type="SAM" id="Phobius"/>
    </source>
</evidence>
<evidence type="ECO:0000256" key="9">
    <source>
        <dbReference type="ARBA" id="ARBA00023136"/>
    </source>
</evidence>
<dbReference type="InterPro" id="IPR016130">
    <property type="entry name" value="Tyr_Pase_AS"/>
</dbReference>
<dbReference type="InterPro" id="IPR003595">
    <property type="entry name" value="Tyr_Pase_cat"/>
</dbReference>
<dbReference type="GO" id="GO:0048666">
    <property type="term" value="P:neuron development"/>
    <property type="evidence" value="ECO:0007669"/>
    <property type="project" value="UniProtKB-ARBA"/>
</dbReference>
<evidence type="ECO:0000256" key="1">
    <source>
        <dbReference type="ARBA" id="ARBA00004479"/>
    </source>
</evidence>
<name>A0A979FRP3_HYAAZ</name>
<dbReference type="OMA" id="NRINITQ"/>
<keyword evidence="9 11" id="KW-0472">Membrane</keyword>